<dbReference type="Proteomes" id="UP000594638">
    <property type="component" value="Unassembled WGS sequence"/>
</dbReference>
<feature type="region of interest" description="Disordered" evidence="1">
    <location>
        <begin position="1"/>
        <end position="40"/>
    </location>
</feature>
<proteinExistence type="predicted"/>
<feature type="compositionally biased region" description="Polar residues" evidence="1">
    <location>
        <begin position="24"/>
        <end position="40"/>
    </location>
</feature>
<sequence>MKLRKKSPLELSSKKLKVVSSSSIRRTPQPRKNNVVQTPQQAKYSIPTPFSFSQFTLLAGSNSIAPSSANVVFHYPVGTTILFQLLMPPSQSAVVDWMYNATQSSVGPLFTPTSEHEDQGHL</sequence>
<name>A0A8S0PI68_OLEEU</name>
<evidence type="ECO:0000256" key="1">
    <source>
        <dbReference type="SAM" id="MobiDB-lite"/>
    </source>
</evidence>
<keyword evidence="3" id="KW-1185">Reference proteome</keyword>
<protein>
    <submittedName>
        <fullName evidence="2">Uncharacterized protein</fullName>
    </submittedName>
</protein>
<dbReference type="AlphaFoldDB" id="A0A8S0PI68"/>
<evidence type="ECO:0000313" key="2">
    <source>
        <dbReference type="EMBL" id="CAA2938368.1"/>
    </source>
</evidence>
<evidence type="ECO:0000313" key="3">
    <source>
        <dbReference type="Proteomes" id="UP000594638"/>
    </source>
</evidence>
<comment type="caution">
    <text evidence="2">The sequence shown here is derived from an EMBL/GenBank/DDBJ whole genome shotgun (WGS) entry which is preliminary data.</text>
</comment>
<dbReference type="Gramene" id="OE9A106673T1">
    <property type="protein sequence ID" value="OE9A106673C1"/>
    <property type="gene ID" value="OE9A106673"/>
</dbReference>
<gene>
    <name evidence="2" type="ORF">OLEA9_A106673</name>
</gene>
<reference evidence="2 3" key="1">
    <citation type="submission" date="2019-12" db="EMBL/GenBank/DDBJ databases">
        <authorList>
            <person name="Alioto T."/>
            <person name="Alioto T."/>
            <person name="Gomez Garrido J."/>
        </authorList>
    </citation>
    <scope>NUCLEOTIDE SEQUENCE [LARGE SCALE GENOMIC DNA]</scope>
</reference>
<dbReference type="EMBL" id="CACTIH010000034">
    <property type="protein sequence ID" value="CAA2938368.1"/>
    <property type="molecule type" value="Genomic_DNA"/>
</dbReference>
<accession>A0A8S0PI68</accession>
<organism evidence="2 3">
    <name type="scientific">Olea europaea subsp. europaea</name>
    <dbReference type="NCBI Taxonomy" id="158383"/>
    <lineage>
        <taxon>Eukaryota</taxon>
        <taxon>Viridiplantae</taxon>
        <taxon>Streptophyta</taxon>
        <taxon>Embryophyta</taxon>
        <taxon>Tracheophyta</taxon>
        <taxon>Spermatophyta</taxon>
        <taxon>Magnoliopsida</taxon>
        <taxon>eudicotyledons</taxon>
        <taxon>Gunneridae</taxon>
        <taxon>Pentapetalae</taxon>
        <taxon>asterids</taxon>
        <taxon>lamiids</taxon>
        <taxon>Lamiales</taxon>
        <taxon>Oleaceae</taxon>
        <taxon>Oleeae</taxon>
        <taxon>Olea</taxon>
    </lineage>
</organism>